<dbReference type="Proteomes" id="UP000070587">
    <property type="component" value="Chromosome"/>
</dbReference>
<dbReference type="InterPro" id="IPR036188">
    <property type="entry name" value="FAD/NAD-bd_sf"/>
</dbReference>
<evidence type="ECO:0000259" key="1">
    <source>
        <dbReference type="Pfam" id="PF01494"/>
    </source>
</evidence>
<dbReference type="RefSeq" id="WP_068320519.1">
    <property type="nucleotide sequence ID" value="NZ_CP010835.1"/>
</dbReference>
<dbReference type="STRING" id="1609559.TQ32_02045"/>
<dbReference type="PATRIC" id="fig|1609559.3.peg.414"/>
<dbReference type="GeneID" id="28490576"/>
<dbReference type="PANTHER" id="PTHR42685:SF18">
    <property type="entry name" value="DIGERANYLGERANYLGLYCEROPHOSPHOLIPID REDUCTASE"/>
    <property type="match status" value="1"/>
</dbReference>
<dbReference type="GO" id="GO:0016628">
    <property type="term" value="F:oxidoreductase activity, acting on the CH-CH group of donors, NAD or NADP as acceptor"/>
    <property type="evidence" value="ECO:0007669"/>
    <property type="project" value="InterPro"/>
</dbReference>
<evidence type="ECO:0000313" key="2">
    <source>
        <dbReference type="EMBL" id="AMM53404.1"/>
    </source>
</evidence>
<dbReference type="InterPro" id="IPR002938">
    <property type="entry name" value="FAD-bd"/>
</dbReference>
<gene>
    <name evidence="2" type="ORF">TQ32_02045</name>
</gene>
<dbReference type="Pfam" id="PF01494">
    <property type="entry name" value="FAD_binding_3"/>
    <property type="match status" value="1"/>
</dbReference>
<dbReference type="InterPro" id="IPR050407">
    <property type="entry name" value="Geranylgeranyl_reductase"/>
</dbReference>
<dbReference type="KEGG" id="pyc:TQ32_02045"/>
<dbReference type="EMBL" id="CP010835">
    <property type="protein sequence ID" value="AMM53404.1"/>
    <property type="molecule type" value="Genomic_DNA"/>
</dbReference>
<dbReference type="PRINTS" id="PR00420">
    <property type="entry name" value="RNGMNOXGNASE"/>
</dbReference>
<organism evidence="2 3">
    <name type="scientific">Pyrococcus kukulkanii</name>
    <dbReference type="NCBI Taxonomy" id="1609559"/>
    <lineage>
        <taxon>Archaea</taxon>
        <taxon>Methanobacteriati</taxon>
        <taxon>Methanobacteriota</taxon>
        <taxon>Thermococci</taxon>
        <taxon>Thermococcales</taxon>
        <taxon>Thermococcaceae</taxon>
        <taxon>Pyrococcus</taxon>
    </lineage>
</organism>
<evidence type="ECO:0000313" key="3">
    <source>
        <dbReference type="Proteomes" id="UP000070587"/>
    </source>
</evidence>
<dbReference type="PANTHER" id="PTHR42685">
    <property type="entry name" value="GERANYLGERANYL DIPHOSPHATE REDUCTASE"/>
    <property type="match status" value="1"/>
</dbReference>
<protein>
    <submittedName>
        <fullName evidence="2">Bacteriochlorophyll synthase</fullName>
    </submittedName>
</protein>
<dbReference type="NCBIfam" id="TIGR02032">
    <property type="entry name" value="GG-red-SF"/>
    <property type="match status" value="1"/>
</dbReference>
<dbReference type="AlphaFoldDB" id="A0A127B808"/>
<dbReference type="Gene3D" id="3.50.50.60">
    <property type="entry name" value="FAD/NAD(P)-binding domain"/>
    <property type="match status" value="1"/>
</dbReference>
<sequence>MKYDVLIIGGGPVGNYLATLLAGKMDVAVVERKGHFGGKACTGIIGAEMYESLGLPERAILNAFNGAFFISKKTVFEISRKTPQAYLVDRKVLERELAKRAMKRGAEYYMATGFLRFKNGRAVVQHLDSKFEIEAKFYVGADGVNSTVAREIGARTEGETLKGWELEILGNFRRDRVEVWVNKDLNPEFFFWVAPINEEEARVGTFGPVDSLAKFLKLRRLDGGKIVEFKTGAVILGWRRPWVKGNVALLGDAALQIKPTTAGGIVFGAYCARVLAKGILNGNISRYERECSWVRNQISFGLRVRKLFKRMSQGNIEEVFEVLASEEAKEIIERSANFDDHVQTVKAILKSPRLLAKLIRISPMILRMLV</sequence>
<accession>A0A127B808</accession>
<name>A0A127B808_9EURY</name>
<reference evidence="2 3" key="2">
    <citation type="journal article" date="2016" name="Int. J. Syst. Evol. Microbiol.">
        <title>Pyrococcus kukulkanii sp. nov., a hyperthermophilic, piezophilic archaeon isolated from a deep-sea hydrothermal vent.</title>
        <authorList>
            <person name="Callac N."/>
            <person name="Oger P."/>
            <person name="Lesongeur F."/>
            <person name="Rattray J.E."/>
            <person name="Vannier P."/>
            <person name="Michoud G."/>
            <person name="Beauverger M."/>
            <person name="Gayet N."/>
            <person name="Rouxel O."/>
            <person name="Jebbar M."/>
            <person name="Godfroy A."/>
        </authorList>
    </citation>
    <scope>NUCLEOTIDE SEQUENCE [LARGE SCALE GENOMIC DNA]</scope>
    <source>
        <strain evidence="2 3">NCB100</strain>
    </source>
</reference>
<dbReference type="InterPro" id="IPR011777">
    <property type="entry name" value="Geranylgeranyl_Rdtase_fam"/>
</dbReference>
<dbReference type="SUPFAM" id="SSF51905">
    <property type="entry name" value="FAD/NAD(P)-binding domain"/>
    <property type="match status" value="1"/>
</dbReference>
<proteinExistence type="predicted"/>
<dbReference type="OrthoDB" id="46008at2157"/>
<reference evidence="3" key="1">
    <citation type="submission" date="2015-02" db="EMBL/GenBank/DDBJ databases">
        <title>Pyrococcus kukulkanii sp. nov., a novel hyperthermophilic archaeon isolated from a deep-sea hydrothermal vent at the Guaymas Basin.</title>
        <authorList>
            <person name="Oger P.M."/>
            <person name="Callac N."/>
            <person name="Jebbar M."/>
            <person name="Godfroy A."/>
        </authorList>
    </citation>
    <scope>NUCLEOTIDE SEQUENCE [LARGE SCALE GENOMIC DNA]</scope>
    <source>
        <strain evidence="3">NCB100</strain>
    </source>
</reference>
<dbReference type="GO" id="GO:0071949">
    <property type="term" value="F:FAD binding"/>
    <property type="evidence" value="ECO:0007669"/>
    <property type="project" value="InterPro"/>
</dbReference>
<feature type="domain" description="FAD-binding" evidence="1">
    <location>
        <begin position="2"/>
        <end position="162"/>
    </location>
</feature>